<dbReference type="EMBL" id="JANVFT010000057">
    <property type="protein sequence ID" value="KAJ4482619.1"/>
    <property type="molecule type" value="Genomic_DNA"/>
</dbReference>
<protein>
    <submittedName>
        <fullName evidence="3">Uncharacterized protein</fullName>
    </submittedName>
</protein>
<evidence type="ECO:0000313" key="4">
    <source>
        <dbReference type="Proteomes" id="UP001150217"/>
    </source>
</evidence>
<evidence type="ECO:0000313" key="3">
    <source>
        <dbReference type="EMBL" id="KAJ4482619.1"/>
    </source>
</evidence>
<comment type="caution">
    <text evidence="3">The sequence shown here is derived from an EMBL/GenBank/DDBJ whole genome shotgun (WGS) entry which is preliminary data.</text>
</comment>
<feature type="signal peptide" evidence="2">
    <location>
        <begin position="1"/>
        <end position="16"/>
    </location>
</feature>
<accession>A0ABQ8VBC7</accession>
<reference evidence="3" key="1">
    <citation type="submission" date="2022-08" db="EMBL/GenBank/DDBJ databases">
        <title>A Global Phylogenomic Analysis of the Shiitake Genus Lentinula.</title>
        <authorList>
            <consortium name="DOE Joint Genome Institute"/>
            <person name="Sierra-Patev S."/>
            <person name="Min B."/>
            <person name="Naranjo-Ortiz M."/>
            <person name="Looney B."/>
            <person name="Konkel Z."/>
            <person name="Slot J.C."/>
            <person name="Sakamoto Y."/>
            <person name="Steenwyk J.L."/>
            <person name="Rokas A."/>
            <person name="Carro J."/>
            <person name="Camarero S."/>
            <person name="Ferreira P."/>
            <person name="Molpeceres G."/>
            <person name="Ruiz-Duenas F.J."/>
            <person name="Serrano A."/>
            <person name="Henrissat B."/>
            <person name="Drula E."/>
            <person name="Hughes K.W."/>
            <person name="Mata J.L."/>
            <person name="Ishikawa N.K."/>
            <person name="Vargas-Isla R."/>
            <person name="Ushijima S."/>
            <person name="Smith C.A."/>
            <person name="Ahrendt S."/>
            <person name="Andreopoulos W."/>
            <person name="He G."/>
            <person name="Labutti K."/>
            <person name="Lipzen A."/>
            <person name="Ng V."/>
            <person name="Riley R."/>
            <person name="Sandor L."/>
            <person name="Barry K."/>
            <person name="Martinez A.T."/>
            <person name="Xiao Y."/>
            <person name="Gibbons J.G."/>
            <person name="Terashima K."/>
            <person name="Grigoriev I.V."/>
            <person name="Hibbett D.S."/>
        </authorList>
    </citation>
    <scope>NUCLEOTIDE SEQUENCE</scope>
    <source>
        <strain evidence="3">RHP3577 ss4</strain>
    </source>
</reference>
<name>A0ABQ8VBC7_9AGAR</name>
<sequence length="235" mass="25737">MFITVFVLGASLCTNAYPITDAYSVTYYPPQSPPTPMLQSRNLYGQKWILDTYDKTLQDEDKTSAPESPTTASTTAPCSSFPVRNTTWVIPTAIPVIIMKKKSGQVLSGTGVYRKASGREKKRMEGEAVGKMCEKVAEFAERKQILRLDNKEQNALVTLSGKTVTSVELVDMGPPGIFSVSKDAKREDIIRNQYLCTGTVNIKDGVITPKSTGAEVGGVMIAREVEYCGDKYGQK</sequence>
<dbReference type="Proteomes" id="UP001150217">
    <property type="component" value="Unassembled WGS sequence"/>
</dbReference>
<feature type="region of interest" description="Disordered" evidence="1">
    <location>
        <begin position="59"/>
        <end position="78"/>
    </location>
</feature>
<feature type="compositionally biased region" description="Low complexity" evidence="1">
    <location>
        <begin position="65"/>
        <end position="78"/>
    </location>
</feature>
<proteinExistence type="predicted"/>
<gene>
    <name evidence="3" type="ORF">C8R41DRAFT_868786</name>
</gene>
<evidence type="ECO:0000256" key="2">
    <source>
        <dbReference type="SAM" id="SignalP"/>
    </source>
</evidence>
<organism evidence="3 4">
    <name type="scientific">Lentinula lateritia</name>
    <dbReference type="NCBI Taxonomy" id="40482"/>
    <lineage>
        <taxon>Eukaryota</taxon>
        <taxon>Fungi</taxon>
        <taxon>Dikarya</taxon>
        <taxon>Basidiomycota</taxon>
        <taxon>Agaricomycotina</taxon>
        <taxon>Agaricomycetes</taxon>
        <taxon>Agaricomycetidae</taxon>
        <taxon>Agaricales</taxon>
        <taxon>Marasmiineae</taxon>
        <taxon>Omphalotaceae</taxon>
        <taxon>Lentinula</taxon>
    </lineage>
</organism>
<keyword evidence="4" id="KW-1185">Reference proteome</keyword>
<evidence type="ECO:0000256" key="1">
    <source>
        <dbReference type="SAM" id="MobiDB-lite"/>
    </source>
</evidence>
<keyword evidence="2" id="KW-0732">Signal</keyword>
<feature type="chain" id="PRO_5046617599" evidence="2">
    <location>
        <begin position="17"/>
        <end position="235"/>
    </location>
</feature>